<evidence type="ECO:0000256" key="1">
    <source>
        <dbReference type="SAM" id="MobiDB-lite"/>
    </source>
</evidence>
<sequence length="130" mass="13851">MNPAEVGAGGPPRCAQRRPGYQAAAPAPVWLPCARPADHAGPHMDITGATWATTIDVEGLDAEGMHLADSADGNYTHLVLGEARLTVPTTGDAADRAAEAMWRLSDLAHEAAHRAAWRIAAAHQHPRRRR</sequence>
<evidence type="ECO:0000313" key="2">
    <source>
        <dbReference type="EMBL" id="MBB6174658.1"/>
    </source>
</evidence>
<comment type="caution">
    <text evidence="2">The sequence shown here is derived from an EMBL/GenBank/DDBJ whole genome shotgun (WGS) entry which is preliminary data.</text>
</comment>
<proteinExistence type="predicted"/>
<dbReference type="Proteomes" id="UP000546642">
    <property type="component" value="Unassembled WGS sequence"/>
</dbReference>
<keyword evidence="3" id="KW-1185">Reference proteome</keyword>
<feature type="region of interest" description="Disordered" evidence="1">
    <location>
        <begin position="1"/>
        <end position="20"/>
    </location>
</feature>
<gene>
    <name evidence="2" type="ORF">HNR23_004718</name>
</gene>
<protein>
    <submittedName>
        <fullName evidence="2">Uncharacterized protein</fullName>
    </submittedName>
</protein>
<dbReference type="RefSeq" id="WP_184078819.1">
    <property type="nucleotide sequence ID" value="NZ_JACHDS010000001.1"/>
</dbReference>
<name>A0A7W9YM24_9ACTN</name>
<dbReference type="AlphaFoldDB" id="A0A7W9YM24"/>
<organism evidence="2 3">
    <name type="scientific">Nocardiopsis mwathae</name>
    <dbReference type="NCBI Taxonomy" id="1472723"/>
    <lineage>
        <taxon>Bacteria</taxon>
        <taxon>Bacillati</taxon>
        <taxon>Actinomycetota</taxon>
        <taxon>Actinomycetes</taxon>
        <taxon>Streptosporangiales</taxon>
        <taxon>Nocardiopsidaceae</taxon>
        <taxon>Nocardiopsis</taxon>
    </lineage>
</organism>
<accession>A0A7W9YM24</accession>
<evidence type="ECO:0000313" key="3">
    <source>
        <dbReference type="Proteomes" id="UP000546642"/>
    </source>
</evidence>
<reference evidence="2 3" key="1">
    <citation type="submission" date="2020-08" db="EMBL/GenBank/DDBJ databases">
        <title>Sequencing the genomes of 1000 actinobacteria strains.</title>
        <authorList>
            <person name="Klenk H.-P."/>
        </authorList>
    </citation>
    <scope>NUCLEOTIDE SEQUENCE [LARGE SCALE GENOMIC DNA]</scope>
    <source>
        <strain evidence="2 3">DSM 46659</strain>
    </source>
</reference>
<dbReference type="EMBL" id="JACHDS010000001">
    <property type="protein sequence ID" value="MBB6174658.1"/>
    <property type="molecule type" value="Genomic_DNA"/>
</dbReference>